<feature type="transmembrane region" description="Helical" evidence="1">
    <location>
        <begin position="15"/>
        <end position="34"/>
    </location>
</feature>
<proteinExistence type="predicted"/>
<name>A0ABV7J7M8_9GAMM</name>
<feature type="transmembrane region" description="Helical" evidence="1">
    <location>
        <begin position="154"/>
        <end position="174"/>
    </location>
</feature>
<dbReference type="Proteomes" id="UP001595533">
    <property type="component" value="Unassembled WGS sequence"/>
</dbReference>
<evidence type="ECO:0000256" key="1">
    <source>
        <dbReference type="SAM" id="Phobius"/>
    </source>
</evidence>
<protein>
    <submittedName>
        <fullName evidence="2">ABC transporter permease</fullName>
    </submittedName>
</protein>
<feature type="transmembrane region" description="Helical" evidence="1">
    <location>
        <begin position="194"/>
        <end position="215"/>
    </location>
</feature>
<keyword evidence="1" id="KW-0812">Transmembrane</keyword>
<feature type="transmembrane region" description="Helical" evidence="1">
    <location>
        <begin position="40"/>
        <end position="62"/>
    </location>
</feature>
<gene>
    <name evidence="2" type="ORF">ACFODZ_00325</name>
</gene>
<feature type="transmembrane region" description="Helical" evidence="1">
    <location>
        <begin position="124"/>
        <end position="147"/>
    </location>
</feature>
<sequence length="223" mass="24803">MNHIIKTLVFKDIQLNRLPLFIYLLLGLSSLVMLSSETPILFYAGVTILLSAIIITGAQMVITTVTNERTDQVMPFIMSLPISFRQYTHAKVCANLGVFLVFWLLMLGGLMVVIFGQPQVPDGLAVYAVILLLEMLAVFCLVLAVGLISESHAWTIVVISLTNVALSIFMFWTASFEGIQQHMQTDAVVWNQTAVTFVITEVLMIVACLILTYVIQGRKKDFV</sequence>
<organism evidence="2 3">
    <name type="scientific">Marinicella sediminis</name>
    <dbReference type="NCBI Taxonomy" id="1792834"/>
    <lineage>
        <taxon>Bacteria</taxon>
        <taxon>Pseudomonadati</taxon>
        <taxon>Pseudomonadota</taxon>
        <taxon>Gammaproteobacteria</taxon>
        <taxon>Lysobacterales</taxon>
        <taxon>Marinicellaceae</taxon>
        <taxon>Marinicella</taxon>
    </lineage>
</organism>
<reference evidence="3" key="1">
    <citation type="journal article" date="2019" name="Int. J. Syst. Evol. Microbiol.">
        <title>The Global Catalogue of Microorganisms (GCM) 10K type strain sequencing project: providing services to taxonomists for standard genome sequencing and annotation.</title>
        <authorList>
            <consortium name="The Broad Institute Genomics Platform"/>
            <consortium name="The Broad Institute Genome Sequencing Center for Infectious Disease"/>
            <person name="Wu L."/>
            <person name="Ma J."/>
        </authorList>
    </citation>
    <scope>NUCLEOTIDE SEQUENCE [LARGE SCALE GENOMIC DNA]</scope>
    <source>
        <strain evidence="3">KCTC 42953</strain>
    </source>
</reference>
<keyword evidence="1" id="KW-1133">Transmembrane helix</keyword>
<comment type="caution">
    <text evidence="2">The sequence shown here is derived from an EMBL/GenBank/DDBJ whole genome shotgun (WGS) entry which is preliminary data.</text>
</comment>
<evidence type="ECO:0000313" key="2">
    <source>
        <dbReference type="EMBL" id="MFC3192671.1"/>
    </source>
</evidence>
<evidence type="ECO:0000313" key="3">
    <source>
        <dbReference type="Proteomes" id="UP001595533"/>
    </source>
</evidence>
<accession>A0ABV7J7M8</accession>
<feature type="transmembrane region" description="Helical" evidence="1">
    <location>
        <begin position="92"/>
        <end position="118"/>
    </location>
</feature>
<dbReference type="RefSeq" id="WP_077412792.1">
    <property type="nucleotide sequence ID" value="NZ_JBHRTS010000001.1"/>
</dbReference>
<dbReference type="EMBL" id="JBHRTS010000001">
    <property type="protein sequence ID" value="MFC3192671.1"/>
    <property type="molecule type" value="Genomic_DNA"/>
</dbReference>
<keyword evidence="1" id="KW-0472">Membrane</keyword>
<keyword evidence="3" id="KW-1185">Reference proteome</keyword>